<dbReference type="GO" id="GO:0051191">
    <property type="term" value="P:prosthetic group biosynthetic process"/>
    <property type="evidence" value="ECO:0007669"/>
    <property type="project" value="TreeGrafter"/>
</dbReference>
<dbReference type="InterPro" id="IPR002736">
    <property type="entry name" value="CitG"/>
</dbReference>
<protein>
    <recommendedName>
        <fullName evidence="5">Probable 2-(5''-triphosphoribosyl)-3'-dephosphocoenzyme-A synthase</fullName>
        <shortName evidence="5">2-(5''-triphosphoribosyl)-3'-dephospho-CoA synthase</shortName>
        <ecNumber evidence="5">2.4.2.52</ecNumber>
    </recommendedName>
</protein>
<dbReference type="Gene3D" id="1.10.4200.10">
    <property type="entry name" value="Triphosphoribosyl-dephospho-CoA protein"/>
    <property type="match status" value="1"/>
</dbReference>
<dbReference type="EC" id="2.4.2.52" evidence="5"/>
<reference evidence="6" key="2">
    <citation type="journal article" date="2021" name="PeerJ">
        <title>Extensive microbial diversity within the chicken gut microbiome revealed by metagenomics and culture.</title>
        <authorList>
            <person name="Gilroy R."/>
            <person name="Ravi A."/>
            <person name="Getino M."/>
            <person name="Pursley I."/>
            <person name="Horton D.L."/>
            <person name="Alikhan N.F."/>
            <person name="Baker D."/>
            <person name="Gharbi K."/>
            <person name="Hall N."/>
            <person name="Watson M."/>
            <person name="Adriaenssens E.M."/>
            <person name="Foster-Nyarko E."/>
            <person name="Jarju S."/>
            <person name="Secka A."/>
            <person name="Antonio M."/>
            <person name="Oren A."/>
            <person name="Chaudhuri R.R."/>
            <person name="La Ragione R."/>
            <person name="Hildebrand F."/>
            <person name="Pallen M.J."/>
        </authorList>
    </citation>
    <scope>NUCLEOTIDE SEQUENCE</scope>
    <source>
        <strain evidence="6">C6-149</strain>
    </source>
</reference>
<evidence type="ECO:0000256" key="4">
    <source>
        <dbReference type="ARBA" id="ARBA00022840"/>
    </source>
</evidence>
<comment type="caution">
    <text evidence="6">The sequence shown here is derived from an EMBL/GenBank/DDBJ whole genome shotgun (WGS) entry which is preliminary data.</text>
</comment>
<gene>
    <name evidence="5 6" type="primary">citG</name>
    <name evidence="6" type="ORF">IAA89_02485</name>
</gene>
<name>A0A9D9E6N2_9LACO</name>
<keyword evidence="4 5" id="KW-0067">ATP-binding</keyword>
<dbReference type="NCBIfam" id="NF002315">
    <property type="entry name" value="PRK01237.1"/>
    <property type="match status" value="1"/>
</dbReference>
<dbReference type="PANTHER" id="PTHR30201">
    <property type="entry name" value="TRIPHOSPHORIBOSYL-DEPHOSPHO-COA SYNTHASE"/>
    <property type="match status" value="1"/>
</dbReference>
<evidence type="ECO:0000256" key="2">
    <source>
        <dbReference type="ARBA" id="ARBA00022679"/>
    </source>
</evidence>
<keyword evidence="3 5" id="KW-0547">Nucleotide-binding</keyword>
<evidence type="ECO:0000256" key="1">
    <source>
        <dbReference type="ARBA" id="ARBA00001210"/>
    </source>
</evidence>
<keyword evidence="6" id="KW-0328">Glycosyltransferase</keyword>
<dbReference type="GO" id="GO:0016757">
    <property type="term" value="F:glycosyltransferase activity"/>
    <property type="evidence" value="ECO:0007669"/>
    <property type="project" value="UniProtKB-KW"/>
</dbReference>
<comment type="similarity">
    <text evidence="5">Belongs to the CitG/MdcB family.</text>
</comment>
<reference evidence="6" key="1">
    <citation type="submission" date="2020-10" db="EMBL/GenBank/DDBJ databases">
        <authorList>
            <person name="Gilroy R."/>
        </authorList>
    </citation>
    <scope>NUCLEOTIDE SEQUENCE</scope>
    <source>
        <strain evidence="6">C6-149</strain>
    </source>
</reference>
<keyword evidence="2 5" id="KW-0808">Transferase</keyword>
<organism evidence="6 7">
    <name type="scientific">Candidatus Gallilactobacillus intestinavium</name>
    <dbReference type="NCBI Taxonomy" id="2840838"/>
    <lineage>
        <taxon>Bacteria</taxon>
        <taxon>Bacillati</taxon>
        <taxon>Bacillota</taxon>
        <taxon>Bacilli</taxon>
        <taxon>Lactobacillales</taxon>
        <taxon>Lactobacillaceae</taxon>
        <taxon>Lactobacillaceae incertae sedis</taxon>
        <taxon>Candidatus Gallilactobacillus</taxon>
    </lineage>
</organism>
<dbReference type="GO" id="GO:0046917">
    <property type="term" value="F:triphosphoribosyl-dephospho-CoA synthase activity"/>
    <property type="evidence" value="ECO:0007669"/>
    <property type="project" value="UniProtKB-UniRule"/>
</dbReference>
<dbReference type="InterPro" id="IPR017551">
    <property type="entry name" value="TriPribosyl-deP-CoA_syn_CitG"/>
</dbReference>
<evidence type="ECO:0000256" key="3">
    <source>
        <dbReference type="ARBA" id="ARBA00022741"/>
    </source>
</evidence>
<evidence type="ECO:0000313" key="7">
    <source>
        <dbReference type="Proteomes" id="UP000823614"/>
    </source>
</evidence>
<dbReference type="GO" id="GO:0005524">
    <property type="term" value="F:ATP binding"/>
    <property type="evidence" value="ECO:0007669"/>
    <property type="project" value="UniProtKB-KW"/>
</dbReference>
<accession>A0A9D9E6N2</accession>
<evidence type="ECO:0000256" key="5">
    <source>
        <dbReference type="HAMAP-Rule" id="MF_00397"/>
    </source>
</evidence>
<dbReference type="Pfam" id="PF01874">
    <property type="entry name" value="CitG"/>
    <property type="match status" value="1"/>
</dbReference>
<proteinExistence type="inferred from homology"/>
<dbReference type="AlphaFoldDB" id="A0A9D9E6N2"/>
<sequence length="285" mass="32231">MEKQQIFQNAVRALLYEAVINPKPGLVDPVTHGSHPDMDIFTFINSSMSLENYFKKCVELAQQSRQKCESLDRLFLRIREEGVRAEKQMFKATVGINTHKGAIFALGIMVTAVAYQNKQNVNVIDLQLLKRSIKEMMIHILDDFEQLQSKDRDDLTAGEKQYLDYGLTGIRGEAANGFSIVIDKALPFMQKTQGSRKQRMLDTLMYIAGNIQDSTLIKRAKTINAVNEVKQDVEKYFALGGSQNITGIEYLKELDAKYAEKHYSLGGTADILILTIYLGLLNRII</sequence>
<evidence type="ECO:0000313" key="6">
    <source>
        <dbReference type="EMBL" id="MBO8441295.1"/>
    </source>
</evidence>
<comment type="catalytic activity">
    <reaction evidence="1 5">
        <text>3'-dephospho-CoA + ATP = 2'-(5''-triphospho-alpha-D-ribosyl)-3'-dephospho-CoA + adenine</text>
        <dbReference type="Rhea" id="RHEA:15117"/>
        <dbReference type="ChEBI" id="CHEBI:16708"/>
        <dbReference type="ChEBI" id="CHEBI:30616"/>
        <dbReference type="ChEBI" id="CHEBI:57328"/>
        <dbReference type="ChEBI" id="CHEBI:61378"/>
        <dbReference type="EC" id="2.4.2.52"/>
    </reaction>
</comment>
<dbReference type="Proteomes" id="UP000823614">
    <property type="component" value="Unassembled WGS sequence"/>
</dbReference>
<dbReference type="NCBIfam" id="TIGR03125">
    <property type="entry name" value="citrate_citG"/>
    <property type="match status" value="1"/>
</dbReference>
<dbReference type="EMBL" id="JADIMP010000048">
    <property type="protein sequence ID" value="MBO8441295.1"/>
    <property type="molecule type" value="Genomic_DNA"/>
</dbReference>
<dbReference type="PANTHER" id="PTHR30201:SF2">
    <property type="entry name" value="2-(5''-TRIPHOSPHORIBOSYL)-3'-DEPHOSPHOCOENZYME-A SYNTHASE"/>
    <property type="match status" value="1"/>
</dbReference>
<dbReference type="HAMAP" id="MF_00397">
    <property type="entry name" value="CitG"/>
    <property type="match status" value="1"/>
</dbReference>